<reference evidence="7 8" key="1">
    <citation type="submission" date="2006-02" db="EMBL/GenBank/DDBJ databases">
        <authorList>
            <person name="Moran M.A."/>
            <person name="Kjelleberg S."/>
            <person name="Egan S."/>
            <person name="Saunders N."/>
            <person name="Thomas T."/>
            <person name="Ferriera S."/>
            <person name="Johnson J."/>
            <person name="Kravitz S."/>
            <person name="Halpern A."/>
            <person name="Remington K."/>
            <person name="Beeson K."/>
            <person name="Tran B."/>
            <person name="Rogers Y.-H."/>
            <person name="Friedman R."/>
            <person name="Venter J.C."/>
        </authorList>
    </citation>
    <scope>NUCLEOTIDE SEQUENCE [LARGE SCALE GENOMIC DNA]</scope>
    <source>
        <strain evidence="7 8">D2</strain>
    </source>
</reference>
<dbReference type="PANTHER" id="PTHR43807">
    <property type="entry name" value="FI04487P"/>
    <property type="match status" value="1"/>
</dbReference>
<proteinExistence type="inferred from homology"/>
<dbReference type="HOGENOM" id="CLU_017584_4_0_6"/>
<name>A4CFA7_9GAMM</name>
<accession>A4CFA7</accession>
<keyword evidence="5" id="KW-0663">Pyridoxal phosphate</keyword>
<dbReference type="Gene3D" id="3.90.1150.10">
    <property type="entry name" value="Aspartate Aminotransferase, domain 1"/>
    <property type="match status" value="1"/>
</dbReference>
<evidence type="ECO:0000313" key="7">
    <source>
        <dbReference type="EMBL" id="EAR26545.1"/>
    </source>
</evidence>
<dbReference type="NCBIfam" id="NF006569">
    <property type="entry name" value="PRK09082.1"/>
    <property type="match status" value="1"/>
</dbReference>
<protein>
    <submittedName>
        <fullName evidence="7">Putative aminotransferase</fullName>
    </submittedName>
</protein>
<comment type="similarity">
    <text evidence="2">Belongs to the class-I pyridoxal-phosphate-dependent aminotransferase family.</text>
</comment>
<dbReference type="PANTHER" id="PTHR43807:SF20">
    <property type="entry name" value="FI04487P"/>
    <property type="match status" value="1"/>
</dbReference>
<dbReference type="GO" id="GO:0016212">
    <property type="term" value="F:kynurenine-oxoglutarate transaminase activity"/>
    <property type="evidence" value="ECO:0007669"/>
    <property type="project" value="TreeGrafter"/>
</dbReference>
<keyword evidence="4 7" id="KW-0808">Transferase</keyword>
<keyword evidence="3 7" id="KW-0032">Aminotransferase</keyword>
<feature type="domain" description="Aminotransferase class I/classII large" evidence="6">
    <location>
        <begin position="32"/>
        <end position="383"/>
    </location>
</feature>
<dbReference type="GO" id="GO:0005737">
    <property type="term" value="C:cytoplasm"/>
    <property type="evidence" value="ECO:0007669"/>
    <property type="project" value="TreeGrafter"/>
</dbReference>
<dbReference type="InterPro" id="IPR004839">
    <property type="entry name" value="Aminotransferase_I/II_large"/>
</dbReference>
<dbReference type="InterPro" id="IPR015424">
    <property type="entry name" value="PyrdxlP-dep_Trfase"/>
</dbReference>
<dbReference type="InterPro" id="IPR015422">
    <property type="entry name" value="PyrdxlP-dep_Trfase_small"/>
</dbReference>
<dbReference type="InterPro" id="IPR015421">
    <property type="entry name" value="PyrdxlP-dep_Trfase_major"/>
</dbReference>
<gene>
    <name evidence="7" type="ORF">PTD2_09369</name>
</gene>
<evidence type="ECO:0000256" key="1">
    <source>
        <dbReference type="ARBA" id="ARBA00001933"/>
    </source>
</evidence>
<sequence length="387" mass="42945">MSKGVKVFQSKLPSLGTSIFTQMSMLANQYQAINLSQGFPEFDTPDFLKQQITHAISVGLNQYSPSNGIAPLQQQIAGLIARRYGHALEPSAAITVTSGATEALFVAIHTLVRPGDEVIIFDPAYDSYQPAIELAGGLCQRIALTAPNYAIDWQYVTSKMHSNVRAIIINSPHNPTGKVLKEHDLQALKALLAQYPNCYLISDEVYEHMTFDGHQHLSILSVPELFKRAFVISSFGKTFHCTGWKIGYCVAPEQLTAEFRKIHQYVTFSSFTPAQHGLAAMLQHYPEHVDQLADFYQQKRDLLVSHLASSRFKVLPSEGTYFVLLDYSAISDLNDVDFCHWLTAEVGVAAIPLSVFYQDAPADKVVRLCFAKNDATLIAAAEKLCRL</sequence>
<evidence type="ECO:0000256" key="4">
    <source>
        <dbReference type="ARBA" id="ARBA00022679"/>
    </source>
</evidence>
<dbReference type="CDD" id="cd00609">
    <property type="entry name" value="AAT_like"/>
    <property type="match status" value="1"/>
</dbReference>
<dbReference type="SUPFAM" id="SSF53383">
    <property type="entry name" value="PLP-dependent transferases"/>
    <property type="match status" value="1"/>
</dbReference>
<evidence type="ECO:0000256" key="2">
    <source>
        <dbReference type="ARBA" id="ARBA00007441"/>
    </source>
</evidence>
<comment type="cofactor">
    <cofactor evidence="1">
        <name>pyridoxal 5'-phosphate</name>
        <dbReference type="ChEBI" id="CHEBI:597326"/>
    </cofactor>
</comment>
<dbReference type="STRING" id="87626.PTD2_09369"/>
<dbReference type="Gene3D" id="3.40.640.10">
    <property type="entry name" value="Type I PLP-dependent aspartate aminotransferase-like (Major domain)"/>
    <property type="match status" value="1"/>
</dbReference>
<dbReference type="GO" id="GO:0030170">
    <property type="term" value="F:pyridoxal phosphate binding"/>
    <property type="evidence" value="ECO:0007669"/>
    <property type="project" value="InterPro"/>
</dbReference>
<dbReference type="FunFam" id="3.40.640.10:FF:000033">
    <property type="entry name" value="Aspartate aminotransferase"/>
    <property type="match status" value="1"/>
</dbReference>
<evidence type="ECO:0000256" key="5">
    <source>
        <dbReference type="ARBA" id="ARBA00022898"/>
    </source>
</evidence>
<organism evidence="7 8">
    <name type="scientific">Pseudoalteromonas tunicata D2</name>
    <dbReference type="NCBI Taxonomy" id="87626"/>
    <lineage>
        <taxon>Bacteria</taxon>
        <taxon>Pseudomonadati</taxon>
        <taxon>Pseudomonadota</taxon>
        <taxon>Gammaproteobacteria</taxon>
        <taxon>Alteromonadales</taxon>
        <taxon>Pseudoalteromonadaceae</taxon>
        <taxon>Pseudoalteromonas</taxon>
    </lineage>
</organism>
<dbReference type="InterPro" id="IPR051326">
    <property type="entry name" value="Kynurenine-oxoglutarate_AT"/>
</dbReference>
<evidence type="ECO:0000259" key="6">
    <source>
        <dbReference type="Pfam" id="PF00155"/>
    </source>
</evidence>
<keyword evidence="8" id="KW-1185">Reference proteome</keyword>
<dbReference type="Pfam" id="PF00155">
    <property type="entry name" value="Aminotran_1_2"/>
    <property type="match status" value="1"/>
</dbReference>
<comment type="caution">
    <text evidence="7">The sequence shown here is derived from an EMBL/GenBank/DDBJ whole genome shotgun (WGS) entry which is preliminary data.</text>
</comment>
<dbReference type="Proteomes" id="UP000006201">
    <property type="component" value="Unassembled WGS sequence"/>
</dbReference>
<evidence type="ECO:0000256" key="3">
    <source>
        <dbReference type="ARBA" id="ARBA00022576"/>
    </source>
</evidence>
<dbReference type="AlphaFoldDB" id="A4CFA7"/>
<dbReference type="EMBL" id="AAOH01000012">
    <property type="protein sequence ID" value="EAR26545.1"/>
    <property type="molecule type" value="Genomic_DNA"/>
</dbReference>
<dbReference type="eggNOG" id="COG0436">
    <property type="taxonomic scope" value="Bacteria"/>
</dbReference>
<evidence type="ECO:0000313" key="8">
    <source>
        <dbReference type="Proteomes" id="UP000006201"/>
    </source>
</evidence>